<organism evidence="3 4">
    <name type="scientific">Neoaquamicrobium sediminum</name>
    <dbReference type="NCBI Taxonomy" id="1849104"/>
    <lineage>
        <taxon>Bacteria</taxon>
        <taxon>Pseudomonadati</taxon>
        <taxon>Pseudomonadota</taxon>
        <taxon>Alphaproteobacteria</taxon>
        <taxon>Hyphomicrobiales</taxon>
        <taxon>Phyllobacteriaceae</taxon>
        <taxon>Neoaquamicrobium</taxon>
    </lineage>
</organism>
<dbReference type="RefSeq" id="WP_368801665.1">
    <property type="nucleotide sequence ID" value="NZ_JAZHFV010000001.1"/>
</dbReference>
<proteinExistence type="predicted"/>
<dbReference type="PANTHER" id="PTHR43767">
    <property type="entry name" value="LONG-CHAIN-FATTY-ACID--COA LIGASE"/>
    <property type="match status" value="1"/>
</dbReference>
<feature type="domain" description="AMP-dependent synthetase/ligase" evidence="1">
    <location>
        <begin position="51"/>
        <end position="399"/>
    </location>
</feature>
<feature type="domain" description="AMP-binding enzyme C-terminal" evidence="2">
    <location>
        <begin position="449"/>
        <end position="527"/>
    </location>
</feature>
<dbReference type="InterPro" id="IPR025110">
    <property type="entry name" value="AMP-bd_C"/>
</dbReference>
<dbReference type="InterPro" id="IPR042099">
    <property type="entry name" value="ANL_N_sf"/>
</dbReference>
<dbReference type="InterPro" id="IPR020845">
    <property type="entry name" value="AMP-binding_CS"/>
</dbReference>
<accession>A0ABV3WNU2</accession>
<evidence type="ECO:0000313" key="3">
    <source>
        <dbReference type="EMBL" id="MEX4006324.1"/>
    </source>
</evidence>
<reference evidence="3 4" key="1">
    <citation type="submission" date="2024-01" db="EMBL/GenBank/DDBJ databases">
        <title>New evidence supports the origin of RcGTA from prophage.</title>
        <authorList>
            <person name="Xu Y."/>
            <person name="Liu B."/>
            <person name="Chen F."/>
        </authorList>
    </citation>
    <scope>NUCLEOTIDE SEQUENCE [LARGE SCALE GENOMIC DNA]</scope>
    <source>
        <strain evidence="3 4">CBW1107-2</strain>
    </source>
</reference>
<dbReference type="PANTHER" id="PTHR43767:SF1">
    <property type="entry name" value="NONRIBOSOMAL PEPTIDE SYNTHASE PES1 (EUROFUNG)-RELATED"/>
    <property type="match status" value="1"/>
</dbReference>
<comment type="caution">
    <text evidence="3">The sequence shown here is derived from an EMBL/GenBank/DDBJ whole genome shotgun (WGS) entry which is preliminary data.</text>
</comment>
<dbReference type="Gene3D" id="3.40.50.12780">
    <property type="entry name" value="N-terminal domain of ligase-like"/>
    <property type="match status" value="1"/>
</dbReference>
<dbReference type="InterPro" id="IPR050237">
    <property type="entry name" value="ATP-dep_AMP-bd_enzyme"/>
</dbReference>
<name>A0ABV3WNU2_9HYPH</name>
<gene>
    <name evidence="3" type="ORF">V1479_03345</name>
</gene>
<dbReference type="EMBL" id="JAZHFV010000001">
    <property type="protein sequence ID" value="MEX4006324.1"/>
    <property type="molecule type" value="Genomic_DNA"/>
</dbReference>
<protein>
    <submittedName>
        <fullName evidence="3">AMP-binding protein</fullName>
    </submittedName>
</protein>
<dbReference type="InterPro" id="IPR000873">
    <property type="entry name" value="AMP-dep_synth/lig_dom"/>
</dbReference>
<dbReference type="Proteomes" id="UP001559025">
    <property type="component" value="Unassembled WGS sequence"/>
</dbReference>
<dbReference type="Pfam" id="PF13193">
    <property type="entry name" value="AMP-binding_C"/>
    <property type="match status" value="1"/>
</dbReference>
<dbReference type="Gene3D" id="3.30.300.30">
    <property type="match status" value="1"/>
</dbReference>
<evidence type="ECO:0000259" key="1">
    <source>
        <dbReference type="Pfam" id="PF00501"/>
    </source>
</evidence>
<evidence type="ECO:0000313" key="4">
    <source>
        <dbReference type="Proteomes" id="UP001559025"/>
    </source>
</evidence>
<evidence type="ECO:0000259" key="2">
    <source>
        <dbReference type="Pfam" id="PF13193"/>
    </source>
</evidence>
<keyword evidence="4" id="KW-1185">Reference proteome</keyword>
<dbReference type="InterPro" id="IPR045851">
    <property type="entry name" value="AMP-bd_C_sf"/>
</dbReference>
<dbReference type="SUPFAM" id="SSF56801">
    <property type="entry name" value="Acetyl-CoA synthetase-like"/>
    <property type="match status" value="1"/>
</dbReference>
<dbReference type="Pfam" id="PF00501">
    <property type="entry name" value="AMP-binding"/>
    <property type="match status" value="1"/>
</dbReference>
<dbReference type="PROSITE" id="PS00455">
    <property type="entry name" value="AMP_BINDING"/>
    <property type="match status" value="1"/>
</dbReference>
<sequence>MTATAPAPASDWATLSGDVERLVAEIEATRLPPNIWSLVDGAVAANGHKPMWTFFEESEGGTATYDEVRARVERTAAALYEAGVRKGTHVAVMLPNIPQFPATWLAIARIGAVMVPVNINYTGRELHYVLTDSDATFLVIHADCLKAYEALGSDAPLAPENLLVVDGAAGSGRSMASLLHEAPALPADLPQPAIDDLVNIQYTSGTTGFPKGCMLTHRYWLTLSLVAEMRGGADEQATNILVAQPYFYMDPQWLTLMAMRAGGQIFVARRASSSRFMDWVRKYEIHYCLFPEIVYQQPPDPLDGQNSLKRVSIFGFDRERHADLERRFNTIARESFGMTEVGSALFLPREATHMVGSGSCGRPSPFREAKIVDEHGEEVPTGTVGELCIRGPGIMQGYYKKPEANASSYFGDWFRTGDLFWKDEQGFHYIVGRLKDMIRRSGENIAAREVEAVLREHPAILEAAAVGVKDSARGEEVKAYIVLRPSKSPDDAPPAAIFEHCATRLAAFKIPRFIEYRDALPKTPSEKIAKQKLVAEKADLRSGSFDRVAGAWL</sequence>